<evidence type="ECO:0000259" key="4">
    <source>
        <dbReference type="Pfam" id="PF01648"/>
    </source>
</evidence>
<feature type="compositionally biased region" description="Basic and acidic residues" evidence="3">
    <location>
        <begin position="245"/>
        <end position="255"/>
    </location>
</feature>
<dbReference type="EMBL" id="CP126980">
    <property type="protein sequence ID" value="WIN00188.1"/>
    <property type="molecule type" value="Genomic_DNA"/>
</dbReference>
<feature type="domain" description="4'-phosphopantetheinyl transferase" evidence="4">
    <location>
        <begin position="120"/>
        <end position="183"/>
    </location>
</feature>
<dbReference type="SUPFAM" id="SSF56214">
    <property type="entry name" value="4'-phosphopantetheinyl transferase"/>
    <property type="match status" value="2"/>
</dbReference>
<dbReference type="InterPro" id="IPR050559">
    <property type="entry name" value="P-Pant_transferase_sf"/>
</dbReference>
<sequence>MSAPREPGPVVVGPPPGTDVWHIVLDVDPEAAVPVGALLDDEERRRAGRLRDSRAATRFVVAHGAVRSVLAGYLGATGGTLHWARGPNGKPYFDGPWRRWQWSLSRSGGHAMLAVRLHDPVGVDLEEIRNDVRATALAARFMPPDEAAAVSREADQLSRSALYHRLLSRKEACVKASGGRLLDGLCLRVLVPGIVEGTGAYDGERWDLRDLPAPPGFVATLATVGDRPQRLRMFEWDWRSRREDPVGIGPHHPEPSPDGPGLAAAGGLLVPASRGPA</sequence>
<reference evidence="5 6" key="1">
    <citation type="submission" date="2023-06" db="EMBL/GenBank/DDBJ databases">
        <authorList>
            <person name="Yushchuk O."/>
            <person name="Binda E."/>
            <person name="Ruckert-Reed C."/>
            <person name="Fedorenko V."/>
            <person name="Kalinowski J."/>
            <person name="Marinelli F."/>
        </authorList>
    </citation>
    <scope>NUCLEOTIDE SEQUENCE [LARGE SCALE GENOMIC DNA]</scope>
    <source>
        <strain evidence="5 6">NRRL 3884</strain>
    </source>
</reference>
<dbReference type="InterPro" id="IPR037143">
    <property type="entry name" value="4-PPantetheinyl_Trfase_dom_sf"/>
</dbReference>
<evidence type="ECO:0000256" key="3">
    <source>
        <dbReference type="SAM" id="MobiDB-lite"/>
    </source>
</evidence>
<dbReference type="Pfam" id="PF01648">
    <property type="entry name" value="ACPS"/>
    <property type="match status" value="1"/>
</dbReference>
<proteinExistence type="inferred from homology"/>
<evidence type="ECO:0000313" key="6">
    <source>
        <dbReference type="Proteomes" id="UP001240150"/>
    </source>
</evidence>
<keyword evidence="6" id="KW-1185">Reference proteome</keyword>
<keyword evidence="2 5" id="KW-0808">Transferase</keyword>
<evidence type="ECO:0000256" key="2">
    <source>
        <dbReference type="ARBA" id="ARBA00022679"/>
    </source>
</evidence>
<feature type="compositionally biased region" description="Low complexity" evidence="3">
    <location>
        <begin position="259"/>
        <end position="277"/>
    </location>
</feature>
<dbReference type="InterPro" id="IPR008278">
    <property type="entry name" value="4-PPantetheinyl_Trfase_dom"/>
</dbReference>
<dbReference type="PANTHER" id="PTHR12215:SF10">
    <property type="entry name" value="L-AMINOADIPATE-SEMIALDEHYDE DEHYDROGENASE-PHOSPHOPANTETHEINYL TRANSFERASE"/>
    <property type="match status" value="1"/>
</dbReference>
<dbReference type="GO" id="GO:0016740">
    <property type="term" value="F:transferase activity"/>
    <property type="evidence" value="ECO:0007669"/>
    <property type="project" value="UniProtKB-KW"/>
</dbReference>
<accession>A0ABY8WRV4</accession>
<dbReference type="Gene3D" id="3.90.470.20">
    <property type="entry name" value="4'-phosphopantetheinyl transferase domain"/>
    <property type="match status" value="1"/>
</dbReference>
<dbReference type="PANTHER" id="PTHR12215">
    <property type="entry name" value="PHOSPHOPANTETHEINE TRANSFERASE"/>
    <property type="match status" value="1"/>
</dbReference>
<name>A0ABY8WRV4_9ACTN</name>
<protein>
    <submittedName>
        <fullName evidence="5">4'-phosphopantetheinyl transferase superfamily protein</fullName>
    </submittedName>
</protein>
<organism evidence="5 6">
    <name type="scientific">Actinoplanes oblitus</name>
    <dbReference type="NCBI Taxonomy" id="3040509"/>
    <lineage>
        <taxon>Bacteria</taxon>
        <taxon>Bacillati</taxon>
        <taxon>Actinomycetota</taxon>
        <taxon>Actinomycetes</taxon>
        <taxon>Micromonosporales</taxon>
        <taxon>Micromonosporaceae</taxon>
        <taxon>Actinoplanes</taxon>
    </lineage>
</organism>
<dbReference type="Proteomes" id="UP001240150">
    <property type="component" value="Chromosome"/>
</dbReference>
<evidence type="ECO:0000256" key="1">
    <source>
        <dbReference type="ARBA" id="ARBA00010990"/>
    </source>
</evidence>
<feature type="region of interest" description="Disordered" evidence="3">
    <location>
        <begin position="245"/>
        <end position="277"/>
    </location>
</feature>
<evidence type="ECO:0000313" key="5">
    <source>
        <dbReference type="EMBL" id="WIN00188.1"/>
    </source>
</evidence>
<dbReference type="RefSeq" id="WP_284921681.1">
    <property type="nucleotide sequence ID" value="NZ_CP126980.1"/>
</dbReference>
<gene>
    <name evidence="5" type="ORF">ACTOB_003882</name>
</gene>
<comment type="similarity">
    <text evidence="1">Belongs to the P-Pant transferase superfamily. Gsp/Sfp/HetI/AcpT family.</text>
</comment>